<evidence type="ECO:0000259" key="5">
    <source>
        <dbReference type="PROSITE" id="PS50045"/>
    </source>
</evidence>
<dbReference type="InterPro" id="IPR002197">
    <property type="entry name" value="HTH_Fis"/>
</dbReference>
<dbReference type="SUPFAM" id="SSF55785">
    <property type="entry name" value="PYP-like sensor domain (PAS domain)"/>
    <property type="match status" value="1"/>
</dbReference>
<proteinExistence type="predicted"/>
<reference evidence="8" key="1">
    <citation type="submission" date="2016-10" db="EMBL/GenBank/DDBJ databases">
        <authorList>
            <person name="Varghese N."/>
            <person name="Submissions S."/>
        </authorList>
    </citation>
    <scope>NUCLEOTIDE SEQUENCE [LARGE SCALE GENOMIC DNA]</scope>
    <source>
        <strain evidence="8">DSM 17038</strain>
    </source>
</reference>
<evidence type="ECO:0000313" key="8">
    <source>
        <dbReference type="Proteomes" id="UP000199337"/>
    </source>
</evidence>
<keyword evidence="2" id="KW-0067">ATP-binding</keyword>
<name>A0A1I2Q6X3_9FIRM</name>
<dbReference type="Pfam" id="PF00158">
    <property type="entry name" value="Sigma54_activat"/>
    <property type="match status" value="1"/>
</dbReference>
<dbReference type="Pfam" id="PF02954">
    <property type="entry name" value="HTH_8"/>
    <property type="match status" value="1"/>
</dbReference>
<dbReference type="SUPFAM" id="SSF46689">
    <property type="entry name" value="Homeodomain-like"/>
    <property type="match status" value="1"/>
</dbReference>
<dbReference type="AlphaFoldDB" id="A0A1I2Q6X3"/>
<gene>
    <name evidence="7" type="ORF">SAMN05660649_00984</name>
</gene>
<dbReference type="Gene3D" id="3.30.450.20">
    <property type="entry name" value="PAS domain"/>
    <property type="match status" value="1"/>
</dbReference>
<feature type="domain" description="Sigma-54 factor interaction" evidence="5">
    <location>
        <begin position="117"/>
        <end position="345"/>
    </location>
</feature>
<dbReference type="InterPro" id="IPR027417">
    <property type="entry name" value="P-loop_NTPase"/>
</dbReference>
<dbReference type="PROSITE" id="PS50112">
    <property type="entry name" value="PAS"/>
    <property type="match status" value="1"/>
</dbReference>
<evidence type="ECO:0000256" key="1">
    <source>
        <dbReference type="ARBA" id="ARBA00022741"/>
    </source>
</evidence>
<dbReference type="Pfam" id="PF13426">
    <property type="entry name" value="PAS_9"/>
    <property type="match status" value="1"/>
</dbReference>
<evidence type="ECO:0000256" key="4">
    <source>
        <dbReference type="ARBA" id="ARBA00023163"/>
    </source>
</evidence>
<dbReference type="InterPro" id="IPR003593">
    <property type="entry name" value="AAA+_ATPase"/>
</dbReference>
<protein>
    <submittedName>
        <fullName evidence="7">Arginine utilization regulatory protein</fullName>
    </submittedName>
</protein>
<dbReference type="GO" id="GO:0006355">
    <property type="term" value="P:regulation of DNA-templated transcription"/>
    <property type="evidence" value="ECO:0007669"/>
    <property type="project" value="InterPro"/>
</dbReference>
<sequence length="439" mass="49805">MFEKLLDIISEGITVYEDQGTIIWCNNAATRILKQDKEHLLDKNIRDIFPHIDSHSKGDLIHVAGENKEILLSDSLKLAEKNKLVNVVLFREEKVPTLTHDSSPLKLDKPKYIFSNLIGKNKQFCEVISIAKKAALTSSPVLVHGETGTGKELFAQSIHNASERFDKPFVAINCAAIPENLLEGILFGTVKGAFTEAVNRPGLFEQASQGTIFFDEINSMSLNLQAKLLRVIQEKTVRRVGGVKDIPVDPRIISSLNIEPLEAMENGILRSDLFYRLSVVYISIPPLQARKDDIPLLTKHFIKKISQKLNRPVKTISPEVLEVIENYEWSGNIRQLEHAIECAINFIDTESEIALEHFPQYLSFVSNRLPVPTSSIAKNKILRREIEEIERSKIIRILQRHKGNISRTARDLGVSRQSLYYRMRKYSIAINKKTNGYNN</sequence>
<accession>A0A1I2Q6X3</accession>
<dbReference type="Proteomes" id="UP000199337">
    <property type="component" value="Unassembled WGS sequence"/>
</dbReference>
<dbReference type="RefSeq" id="WP_092469305.1">
    <property type="nucleotide sequence ID" value="NZ_FOOX01000003.1"/>
</dbReference>
<keyword evidence="1" id="KW-0547">Nucleotide-binding</keyword>
<dbReference type="CDD" id="cd00130">
    <property type="entry name" value="PAS"/>
    <property type="match status" value="1"/>
</dbReference>
<evidence type="ECO:0000256" key="2">
    <source>
        <dbReference type="ARBA" id="ARBA00022840"/>
    </source>
</evidence>
<keyword evidence="4" id="KW-0804">Transcription</keyword>
<dbReference type="OrthoDB" id="9803970at2"/>
<dbReference type="GO" id="GO:0005524">
    <property type="term" value="F:ATP binding"/>
    <property type="evidence" value="ECO:0007669"/>
    <property type="project" value="UniProtKB-KW"/>
</dbReference>
<dbReference type="EMBL" id="FOOX01000003">
    <property type="protein sequence ID" value="SFG21381.1"/>
    <property type="molecule type" value="Genomic_DNA"/>
</dbReference>
<dbReference type="FunFam" id="3.40.50.300:FF:000006">
    <property type="entry name" value="DNA-binding transcriptional regulator NtrC"/>
    <property type="match status" value="1"/>
</dbReference>
<dbReference type="CDD" id="cd00009">
    <property type="entry name" value="AAA"/>
    <property type="match status" value="1"/>
</dbReference>
<feature type="domain" description="PAS" evidence="6">
    <location>
        <begin position="1"/>
        <end position="49"/>
    </location>
</feature>
<dbReference type="PANTHER" id="PTHR32071:SF74">
    <property type="entry name" value="TRANSCRIPTIONAL ACTIVATOR ROCR"/>
    <property type="match status" value="1"/>
</dbReference>
<dbReference type="PANTHER" id="PTHR32071">
    <property type="entry name" value="TRANSCRIPTIONAL REGULATORY PROTEIN"/>
    <property type="match status" value="1"/>
</dbReference>
<evidence type="ECO:0000256" key="3">
    <source>
        <dbReference type="ARBA" id="ARBA00023015"/>
    </source>
</evidence>
<dbReference type="InterPro" id="IPR002078">
    <property type="entry name" value="Sigma_54_int"/>
</dbReference>
<dbReference type="PRINTS" id="PR01590">
    <property type="entry name" value="HTHFIS"/>
</dbReference>
<dbReference type="Gene3D" id="1.10.8.60">
    <property type="match status" value="1"/>
</dbReference>
<dbReference type="PROSITE" id="PS50045">
    <property type="entry name" value="SIGMA54_INTERACT_4"/>
    <property type="match status" value="1"/>
</dbReference>
<dbReference type="Gene3D" id="1.10.10.60">
    <property type="entry name" value="Homeodomain-like"/>
    <property type="match status" value="1"/>
</dbReference>
<organism evidence="7 8">
    <name type="scientific">Desulfotruncus arcticus DSM 17038</name>
    <dbReference type="NCBI Taxonomy" id="1121424"/>
    <lineage>
        <taxon>Bacteria</taxon>
        <taxon>Bacillati</taxon>
        <taxon>Bacillota</taxon>
        <taxon>Clostridia</taxon>
        <taxon>Eubacteriales</taxon>
        <taxon>Desulfallaceae</taxon>
        <taxon>Desulfotruncus</taxon>
    </lineage>
</organism>
<keyword evidence="3" id="KW-0805">Transcription regulation</keyword>
<evidence type="ECO:0000259" key="6">
    <source>
        <dbReference type="PROSITE" id="PS50112"/>
    </source>
</evidence>
<dbReference type="InterPro" id="IPR025662">
    <property type="entry name" value="Sigma_54_int_dom_ATP-bd_1"/>
</dbReference>
<dbReference type="SUPFAM" id="SSF52540">
    <property type="entry name" value="P-loop containing nucleoside triphosphate hydrolases"/>
    <property type="match status" value="1"/>
</dbReference>
<dbReference type="SMART" id="SM00382">
    <property type="entry name" value="AAA"/>
    <property type="match status" value="1"/>
</dbReference>
<dbReference type="Gene3D" id="3.40.50.300">
    <property type="entry name" value="P-loop containing nucleotide triphosphate hydrolases"/>
    <property type="match status" value="1"/>
</dbReference>
<dbReference type="PROSITE" id="PS00675">
    <property type="entry name" value="SIGMA54_INTERACT_1"/>
    <property type="match status" value="1"/>
</dbReference>
<dbReference type="InterPro" id="IPR058031">
    <property type="entry name" value="AAA_lid_NorR"/>
</dbReference>
<dbReference type="GO" id="GO:0043565">
    <property type="term" value="F:sequence-specific DNA binding"/>
    <property type="evidence" value="ECO:0007669"/>
    <property type="project" value="InterPro"/>
</dbReference>
<dbReference type="Pfam" id="PF25601">
    <property type="entry name" value="AAA_lid_14"/>
    <property type="match status" value="1"/>
</dbReference>
<dbReference type="InterPro" id="IPR009057">
    <property type="entry name" value="Homeodomain-like_sf"/>
</dbReference>
<evidence type="ECO:0000313" key="7">
    <source>
        <dbReference type="EMBL" id="SFG21381.1"/>
    </source>
</evidence>
<dbReference type="STRING" id="341036.SAMN05660649_00984"/>
<keyword evidence="8" id="KW-1185">Reference proteome</keyword>
<dbReference type="InterPro" id="IPR035965">
    <property type="entry name" value="PAS-like_dom_sf"/>
</dbReference>
<dbReference type="InterPro" id="IPR000014">
    <property type="entry name" value="PAS"/>
</dbReference>